<evidence type="ECO:0000259" key="5">
    <source>
        <dbReference type="PROSITE" id="PS50931"/>
    </source>
</evidence>
<keyword evidence="2" id="KW-0805">Transcription regulation</keyword>
<dbReference type="Gene3D" id="3.40.190.10">
    <property type="entry name" value="Periplasmic binding protein-like II"/>
    <property type="match status" value="2"/>
</dbReference>
<keyword evidence="4" id="KW-0804">Transcription</keyword>
<dbReference type="PANTHER" id="PTHR30346:SF17">
    <property type="entry name" value="LYSR FAMILY TRANSCRIPTIONAL REGULATOR"/>
    <property type="match status" value="1"/>
</dbReference>
<evidence type="ECO:0000256" key="2">
    <source>
        <dbReference type="ARBA" id="ARBA00023015"/>
    </source>
</evidence>
<dbReference type="RefSeq" id="WP_205118752.1">
    <property type="nucleotide sequence ID" value="NZ_JAFBCM010000001.1"/>
</dbReference>
<protein>
    <submittedName>
        <fullName evidence="6">LysR family transcriptional regulator</fullName>
    </submittedName>
</protein>
<accession>A0ABV7YE70</accession>
<evidence type="ECO:0000313" key="7">
    <source>
        <dbReference type="Proteomes" id="UP001595699"/>
    </source>
</evidence>
<keyword evidence="3" id="KW-0238">DNA-binding</keyword>
<reference evidence="7" key="1">
    <citation type="journal article" date="2019" name="Int. J. Syst. Evol. Microbiol.">
        <title>The Global Catalogue of Microorganisms (GCM) 10K type strain sequencing project: providing services to taxonomists for standard genome sequencing and annotation.</title>
        <authorList>
            <consortium name="The Broad Institute Genomics Platform"/>
            <consortium name="The Broad Institute Genome Sequencing Center for Infectious Disease"/>
            <person name="Wu L."/>
            <person name="Ma J."/>
        </authorList>
    </citation>
    <scope>NUCLEOTIDE SEQUENCE [LARGE SCALE GENOMIC DNA]</scope>
    <source>
        <strain evidence="7">CGMCC 4.7241</strain>
    </source>
</reference>
<organism evidence="6 7">
    <name type="scientific">Tenggerimyces flavus</name>
    <dbReference type="NCBI Taxonomy" id="1708749"/>
    <lineage>
        <taxon>Bacteria</taxon>
        <taxon>Bacillati</taxon>
        <taxon>Actinomycetota</taxon>
        <taxon>Actinomycetes</taxon>
        <taxon>Propionibacteriales</taxon>
        <taxon>Nocardioidaceae</taxon>
        <taxon>Tenggerimyces</taxon>
    </lineage>
</organism>
<dbReference type="CDD" id="cd08414">
    <property type="entry name" value="PBP2_LTTR_aromatics_like"/>
    <property type="match status" value="1"/>
</dbReference>
<dbReference type="PROSITE" id="PS50931">
    <property type="entry name" value="HTH_LYSR"/>
    <property type="match status" value="1"/>
</dbReference>
<sequence>MELRQLRYFVAVAEELHFGRAAERLHVAQPAVSQQLARLERQLGVTLLDRNPRSVRLTEDGERMLVEARAVLAAAEQAAAVAAQLKAGTIHTLRFGTSPGLGPRIEKGIEALRAADPELVVELDARSVAQQLAAIRSGDLDAALVRAIAPRHGVETFELWHDQVAVALPASSPLAQQDTIRLEQLADLPLRLPAEECDSLFRAAILDACRKAGFEPRLGRKATTIEDTLVEVGTGAMSWAATFSCSQAVEDGKASVRLVDPPLMLPGGVVVPETLPTACARELAAAFG</sequence>
<gene>
    <name evidence="6" type="ORF">ACFOUW_16575</name>
</gene>
<dbReference type="Proteomes" id="UP001595699">
    <property type="component" value="Unassembled WGS sequence"/>
</dbReference>
<keyword evidence="7" id="KW-1185">Reference proteome</keyword>
<dbReference type="SUPFAM" id="SSF46785">
    <property type="entry name" value="Winged helix' DNA-binding domain"/>
    <property type="match status" value="1"/>
</dbReference>
<evidence type="ECO:0000313" key="6">
    <source>
        <dbReference type="EMBL" id="MFC3762458.1"/>
    </source>
</evidence>
<dbReference type="InterPro" id="IPR000847">
    <property type="entry name" value="LysR_HTH_N"/>
</dbReference>
<dbReference type="PANTHER" id="PTHR30346">
    <property type="entry name" value="TRANSCRIPTIONAL DUAL REGULATOR HCAR-RELATED"/>
    <property type="match status" value="1"/>
</dbReference>
<feature type="domain" description="HTH lysR-type" evidence="5">
    <location>
        <begin position="1"/>
        <end position="58"/>
    </location>
</feature>
<name>A0ABV7YE70_9ACTN</name>
<proteinExistence type="inferred from homology"/>
<dbReference type="EMBL" id="JBHRZH010000015">
    <property type="protein sequence ID" value="MFC3762458.1"/>
    <property type="molecule type" value="Genomic_DNA"/>
</dbReference>
<dbReference type="InterPro" id="IPR005119">
    <property type="entry name" value="LysR_subst-bd"/>
</dbReference>
<dbReference type="Pfam" id="PF00126">
    <property type="entry name" value="HTH_1"/>
    <property type="match status" value="1"/>
</dbReference>
<dbReference type="InterPro" id="IPR036388">
    <property type="entry name" value="WH-like_DNA-bd_sf"/>
</dbReference>
<evidence type="ECO:0000256" key="1">
    <source>
        <dbReference type="ARBA" id="ARBA00009437"/>
    </source>
</evidence>
<dbReference type="PRINTS" id="PR00039">
    <property type="entry name" value="HTHLYSR"/>
</dbReference>
<dbReference type="SUPFAM" id="SSF53850">
    <property type="entry name" value="Periplasmic binding protein-like II"/>
    <property type="match status" value="1"/>
</dbReference>
<dbReference type="InterPro" id="IPR036390">
    <property type="entry name" value="WH_DNA-bd_sf"/>
</dbReference>
<dbReference type="Gene3D" id="1.10.10.10">
    <property type="entry name" value="Winged helix-like DNA-binding domain superfamily/Winged helix DNA-binding domain"/>
    <property type="match status" value="1"/>
</dbReference>
<evidence type="ECO:0000256" key="3">
    <source>
        <dbReference type="ARBA" id="ARBA00023125"/>
    </source>
</evidence>
<dbReference type="Pfam" id="PF03466">
    <property type="entry name" value="LysR_substrate"/>
    <property type="match status" value="1"/>
</dbReference>
<evidence type="ECO:0000256" key="4">
    <source>
        <dbReference type="ARBA" id="ARBA00023163"/>
    </source>
</evidence>
<comment type="caution">
    <text evidence="6">The sequence shown here is derived from an EMBL/GenBank/DDBJ whole genome shotgun (WGS) entry which is preliminary data.</text>
</comment>
<comment type="similarity">
    <text evidence="1">Belongs to the LysR transcriptional regulatory family.</text>
</comment>